<dbReference type="Pfam" id="PF07120">
    <property type="entry name" value="DUF1376"/>
    <property type="match status" value="1"/>
</dbReference>
<protein>
    <submittedName>
        <fullName evidence="2">DUF1376 domain-containing protein</fullName>
    </submittedName>
</protein>
<evidence type="ECO:0000313" key="3">
    <source>
        <dbReference type="Proteomes" id="UP000438991"/>
    </source>
</evidence>
<dbReference type="AlphaFoldDB" id="A0A9X4XSS7"/>
<comment type="caution">
    <text evidence="2">The sequence shown here is derived from an EMBL/GenBank/DDBJ whole genome shotgun (WGS) entry which is preliminary data.</text>
</comment>
<proteinExistence type="predicted"/>
<dbReference type="InterPro" id="IPR010781">
    <property type="entry name" value="DUF1376"/>
</dbReference>
<accession>A0A9X4XSS7</accession>
<dbReference type="Proteomes" id="UP000438991">
    <property type="component" value="Unassembled WGS sequence"/>
</dbReference>
<dbReference type="EMBL" id="WNKV01000031">
    <property type="protein sequence ID" value="MTW19364.1"/>
    <property type="molecule type" value="Genomic_DNA"/>
</dbReference>
<reference evidence="2 3" key="1">
    <citation type="submission" date="2019-11" db="EMBL/GenBank/DDBJ databases">
        <title>Whole-genome sequence of Rhodoplanes serenus DSM 18633, type strain.</title>
        <authorList>
            <person name="Kyndt J.A."/>
            <person name="Meyer T.E."/>
        </authorList>
    </citation>
    <scope>NUCLEOTIDE SEQUENCE [LARGE SCALE GENOMIC DNA]</scope>
    <source>
        <strain evidence="2 3">DSM 18633</strain>
    </source>
</reference>
<gene>
    <name evidence="2" type="ORF">GJ689_24540</name>
</gene>
<organism evidence="2 3">
    <name type="scientific">Rhodoplanes serenus</name>
    <dbReference type="NCBI Taxonomy" id="200615"/>
    <lineage>
        <taxon>Bacteria</taxon>
        <taxon>Pseudomonadati</taxon>
        <taxon>Pseudomonadota</taxon>
        <taxon>Alphaproteobacteria</taxon>
        <taxon>Hyphomicrobiales</taxon>
        <taxon>Nitrobacteraceae</taxon>
        <taxon>Rhodoplanes</taxon>
    </lineage>
</organism>
<evidence type="ECO:0000256" key="1">
    <source>
        <dbReference type="SAM" id="MobiDB-lite"/>
    </source>
</evidence>
<evidence type="ECO:0000313" key="2">
    <source>
        <dbReference type="EMBL" id="MTW19364.1"/>
    </source>
</evidence>
<feature type="compositionally biased region" description="Low complexity" evidence="1">
    <location>
        <begin position="148"/>
        <end position="157"/>
    </location>
</feature>
<sequence length="290" mass="31103">MMARPWMPLYIADYRADTSHLDAAEHGAYLLLIMHYWTTGGLPGDDRQLARIACMTAAEWRRARLTIAAFFDPGWRHKRIDRELARVDETSSKYAERAKKAASKRWSKQDDKHASSMLGAPEPQPHPEKNGGDGGDAQARDPDPLGRPEPAQEPALPAQPASLITPEAHALADELAAIAGVGAGPDTPPGWCGAAHRVQAWLSRGWTRDAVLIGARASMARKRDGPPGGVGYFEPAIAREIAAQAKPIPEVVTLPAKTIHGDPHGSYRQGRGDGFAAIAAHYAARATGGG</sequence>
<feature type="compositionally biased region" description="Basic and acidic residues" evidence="1">
    <location>
        <begin position="90"/>
        <end position="99"/>
    </location>
</feature>
<feature type="region of interest" description="Disordered" evidence="1">
    <location>
        <begin position="90"/>
        <end position="157"/>
    </location>
</feature>
<name>A0A9X4XSS7_9BRAD</name>